<dbReference type="PANTHER" id="PTHR31424">
    <property type="entry name" value="PROTEIN CBG23806"/>
    <property type="match status" value="1"/>
</dbReference>
<dbReference type="PANTHER" id="PTHR31424:SF3">
    <property type="entry name" value="RING-TYPE DOMAIN-CONTAINING PROTEIN"/>
    <property type="match status" value="1"/>
</dbReference>
<dbReference type="InterPro" id="IPR009689">
    <property type="entry name" value="DUF1280"/>
</dbReference>
<sequence>MGQTTRKKADCAIAGDKGGDNWANVTKFGFFISTTRANSYRNFTIISIWPGADSRVEQEKHLPPVLEQIKQIDSLVVSVNGAGKTVKIQWMLIADLKCLKDIFGHKGPASNFPCTLCRAPKEELNKIGVMRTFGEDEKNYSYTMKPLLPAYHFKVIPPTMHILHGLVNRSLNILWDLTGAKEMGLGIIDKKPDPHTHQFIGDDYSEGALVASLCDFCEGTTMAWFAK</sequence>
<name>A0A915LJK2_MELJA</name>
<protein>
    <submittedName>
        <fullName evidence="2">Uncharacterized protein</fullName>
    </submittedName>
</protein>
<dbReference type="Pfam" id="PF06918">
    <property type="entry name" value="DUF1280"/>
    <property type="match status" value="1"/>
</dbReference>
<proteinExistence type="predicted"/>
<accession>A0A915LJK2</accession>
<dbReference type="Proteomes" id="UP000887561">
    <property type="component" value="Unplaced"/>
</dbReference>
<evidence type="ECO:0000313" key="1">
    <source>
        <dbReference type="Proteomes" id="UP000887561"/>
    </source>
</evidence>
<evidence type="ECO:0000313" key="2">
    <source>
        <dbReference type="WBParaSite" id="scaffold12760_cov168.g16504"/>
    </source>
</evidence>
<keyword evidence="1" id="KW-1185">Reference proteome</keyword>
<reference evidence="2" key="1">
    <citation type="submission" date="2022-11" db="UniProtKB">
        <authorList>
            <consortium name="WormBaseParasite"/>
        </authorList>
    </citation>
    <scope>IDENTIFICATION</scope>
</reference>
<organism evidence="1 2">
    <name type="scientific">Meloidogyne javanica</name>
    <name type="common">Root-knot nematode worm</name>
    <dbReference type="NCBI Taxonomy" id="6303"/>
    <lineage>
        <taxon>Eukaryota</taxon>
        <taxon>Metazoa</taxon>
        <taxon>Ecdysozoa</taxon>
        <taxon>Nematoda</taxon>
        <taxon>Chromadorea</taxon>
        <taxon>Rhabditida</taxon>
        <taxon>Tylenchina</taxon>
        <taxon>Tylenchomorpha</taxon>
        <taxon>Tylenchoidea</taxon>
        <taxon>Meloidogynidae</taxon>
        <taxon>Meloidogyninae</taxon>
        <taxon>Meloidogyne</taxon>
        <taxon>Meloidogyne incognita group</taxon>
    </lineage>
</organism>
<dbReference type="WBParaSite" id="scaffold12760_cov168.g16504">
    <property type="protein sequence ID" value="scaffold12760_cov168.g16504"/>
    <property type="gene ID" value="scaffold12760_cov168.g16504"/>
</dbReference>
<dbReference type="AlphaFoldDB" id="A0A915LJK2"/>